<gene>
    <name evidence="1" type="ORF">M9H77_06128</name>
</gene>
<proteinExistence type="predicted"/>
<reference evidence="2" key="1">
    <citation type="journal article" date="2023" name="Nat. Plants">
        <title>Single-cell RNA sequencing provides a high-resolution roadmap for understanding the multicellular compartmentation of specialized metabolism.</title>
        <authorList>
            <person name="Sun S."/>
            <person name="Shen X."/>
            <person name="Li Y."/>
            <person name="Li Y."/>
            <person name="Wang S."/>
            <person name="Li R."/>
            <person name="Zhang H."/>
            <person name="Shen G."/>
            <person name="Guo B."/>
            <person name="Wei J."/>
            <person name="Xu J."/>
            <person name="St-Pierre B."/>
            <person name="Chen S."/>
            <person name="Sun C."/>
        </authorList>
    </citation>
    <scope>NUCLEOTIDE SEQUENCE [LARGE SCALE GENOMIC DNA]</scope>
</reference>
<dbReference type="EMBL" id="CM044702">
    <property type="protein sequence ID" value="KAI5675178.1"/>
    <property type="molecule type" value="Genomic_DNA"/>
</dbReference>
<sequence>MAIKEYWGNPSFSEHDRDDLCSLWDEEDGGKAANLLAVNENRHGHNVNPSEGDFFIENGFSNGFKVDDGNKLNILFAAEDDIFTAVRDNRLEKFNEDP</sequence>
<organism evidence="1 2">
    <name type="scientific">Catharanthus roseus</name>
    <name type="common">Madagascar periwinkle</name>
    <name type="synonym">Vinca rosea</name>
    <dbReference type="NCBI Taxonomy" id="4058"/>
    <lineage>
        <taxon>Eukaryota</taxon>
        <taxon>Viridiplantae</taxon>
        <taxon>Streptophyta</taxon>
        <taxon>Embryophyta</taxon>
        <taxon>Tracheophyta</taxon>
        <taxon>Spermatophyta</taxon>
        <taxon>Magnoliopsida</taxon>
        <taxon>eudicotyledons</taxon>
        <taxon>Gunneridae</taxon>
        <taxon>Pentapetalae</taxon>
        <taxon>asterids</taxon>
        <taxon>lamiids</taxon>
        <taxon>Gentianales</taxon>
        <taxon>Apocynaceae</taxon>
        <taxon>Rauvolfioideae</taxon>
        <taxon>Vinceae</taxon>
        <taxon>Catharanthinae</taxon>
        <taxon>Catharanthus</taxon>
    </lineage>
</organism>
<keyword evidence="2" id="KW-1185">Reference proteome</keyword>
<evidence type="ECO:0000313" key="1">
    <source>
        <dbReference type="EMBL" id="KAI5675178.1"/>
    </source>
</evidence>
<name>A0ACC0BRL3_CATRO</name>
<accession>A0ACC0BRL3</accession>
<comment type="caution">
    <text evidence="1">The sequence shown here is derived from an EMBL/GenBank/DDBJ whole genome shotgun (WGS) entry which is preliminary data.</text>
</comment>
<dbReference type="Proteomes" id="UP001060085">
    <property type="component" value="Linkage Group LG02"/>
</dbReference>
<protein>
    <submittedName>
        <fullName evidence="1">Uncharacterized protein</fullName>
    </submittedName>
</protein>
<evidence type="ECO:0000313" key="2">
    <source>
        <dbReference type="Proteomes" id="UP001060085"/>
    </source>
</evidence>